<gene>
    <name evidence="3" type="ORF">NYM_LOCUS22198</name>
</gene>
<sequence length="529" mass="59038">MLKHFFPCISQLHRPGCIVFAKFATFLCDKPLRKIDGRSLNEALEVLNLLSLEKPCGEELHGHLRLIQDCVTALVRTERSKCRKRLDKAVPVDTAHDDQLLESINLVGGKNFWGHPNRTDVHGFFLQMHNQGIVLDADVLAEGLSACGYERILNPGTQLHALAIGAGLESYLSVGTTLVGFYVRCGYLEDACQVFDGMTARNVVSWTAIISGFAQCGHAGECHNLLYRMRLSDLRPNDFTYASVLSAYVGFGSLGRGKEVHCQTIRSGFNACTHVANALVTMYAKCGSIQDSWKIFCEMSRKDLISWNAMIAGFAQHGLANQAIDLLAEMTEEKIEPDAITLLGILSSCRHAGLVDEGWNYFHLMVDEYGIKAELDHYACIVDLLGRAGRIDDAHDFICDMPMKPNAIIWGSLLSACRQYRNFRVGIWAAKNRLLLEPNCAATYVQLANLFASAGYWEDAAKARKWMKEKGLKTSPGYSWIEVGNTLCKFRVEERSSPEMKEVYSVLDCLQDQMRNLGYVPAVEFHEEA</sequence>
<dbReference type="AlphaFoldDB" id="A0A5K1DUF3"/>
<dbReference type="PANTHER" id="PTHR47926">
    <property type="entry name" value="PENTATRICOPEPTIDE REPEAT-CONTAINING PROTEIN"/>
    <property type="match status" value="1"/>
</dbReference>
<keyword evidence="1" id="KW-0677">Repeat</keyword>
<dbReference type="Pfam" id="PF13041">
    <property type="entry name" value="PPR_2"/>
    <property type="match status" value="2"/>
</dbReference>
<dbReference type="Gramene" id="NC6G0256530.1">
    <property type="protein sequence ID" value="NC6G0256530.1:cds"/>
    <property type="gene ID" value="NC6G0256530"/>
</dbReference>
<evidence type="ECO:0000313" key="3">
    <source>
        <dbReference type="EMBL" id="VVW43478.1"/>
    </source>
</evidence>
<dbReference type="FunFam" id="1.25.40.10:FF:000378">
    <property type="entry name" value="Pentatricopeptide repeat-containing protein mitochondrial"/>
    <property type="match status" value="1"/>
</dbReference>
<name>A0A5K1DUF3_9MAGN</name>
<evidence type="ECO:0000256" key="1">
    <source>
        <dbReference type="ARBA" id="ARBA00022737"/>
    </source>
</evidence>
<dbReference type="GO" id="GO:0009451">
    <property type="term" value="P:RNA modification"/>
    <property type="evidence" value="ECO:0007669"/>
    <property type="project" value="InterPro"/>
</dbReference>
<dbReference type="PANTHER" id="PTHR47926:SF438">
    <property type="entry name" value="PENTATRICOPEPTIDE REPEAT-CONTAINING PROTEIN"/>
    <property type="match status" value="1"/>
</dbReference>
<organism evidence="3">
    <name type="scientific">Nymphaea colorata</name>
    <name type="common">pocket water lily</name>
    <dbReference type="NCBI Taxonomy" id="210225"/>
    <lineage>
        <taxon>Eukaryota</taxon>
        <taxon>Viridiplantae</taxon>
        <taxon>Streptophyta</taxon>
        <taxon>Embryophyta</taxon>
        <taxon>Tracheophyta</taxon>
        <taxon>Spermatophyta</taxon>
        <taxon>Magnoliopsida</taxon>
        <taxon>Nymphaeales</taxon>
        <taxon>Nymphaeaceae</taxon>
        <taxon>Nymphaea</taxon>
    </lineage>
</organism>
<dbReference type="NCBIfam" id="TIGR00756">
    <property type="entry name" value="PPR"/>
    <property type="match status" value="2"/>
</dbReference>
<dbReference type="GO" id="GO:0003723">
    <property type="term" value="F:RNA binding"/>
    <property type="evidence" value="ECO:0007669"/>
    <property type="project" value="InterPro"/>
</dbReference>
<evidence type="ECO:0008006" key="4">
    <source>
        <dbReference type="Google" id="ProtNLM"/>
    </source>
</evidence>
<dbReference type="InterPro" id="IPR002885">
    <property type="entry name" value="PPR_rpt"/>
</dbReference>
<dbReference type="OrthoDB" id="768257at2759"/>
<dbReference type="FunFam" id="1.25.40.10:FF:000381">
    <property type="entry name" value="Pentatricopeptide repeat-containing protein"/>
    <property type="match status" value="1"/>
</dbReference>
<dbReference type="EMBL" id="LR721784">
    <property type="protein sequence ID" value="VVW43478.1"/>
    <property type="molecule type" value="Genomic_DNA"/>
</dbReference>
<dbReference type="OMA" id="SAHCQII"/>
<dbReference type="Gene3D" id="1.25.40.10">
    <property type="entry name" value="Tetratricopeptide repeat domain"/>
    <property type="match status" value="2"/>
</dbReference>
<protein>
    <recommendedName>
        <fullName evidence="4">Pentatricopeptide repeat-containing protein</fullName>
    </recommendedName>
</protein>
<feature type="repeat" description="PPR" evidence="2">
    <location>
        <begin position="202"/>
        <end position="236"/>
    </location>
</feature>
<reference evidence="3" key="1">
    <citation type="submission" date="2019-09" db="EMBL/GenBank/DDBJ databases">
        <authorList>
            <person name="Zhang L."/>
        </authorList>
    </citation>
    <scope>NUCLEOTIDE SEQUENCE</scope>
</reference>
<accession>A0A5K1DUF3</accession>
<evidence type="ECO:0000256" key="2">
    <source>
        <dbReference type="PROSITE-ProRule" id="PRU00708"/>
    </source>
</evidence>
<dbReference type="InterPro" id="IPR011990">
    <property type="entry name" value="TPR-like_helical_dom_sf"/>
</dbReference>
<dbReference type="InterPro" id="IPR046960">
    <property type="entry name" value="PPR_At4g14850-like_plant"/>
</dbReference>
<dbReference type="PROSITE" id="PS51375">
    <property type="entry name" value="PPR"/>
    <property type="match status" value="2"/>
</dbReference>
<dbReference type="InterPro" id="IPR046848">
    <property type="entry name" value="E_motif"/>
</dbReference>
<proteinExistence type="predicted"/>
<dbReference type="Pfam" id="PF20431">
    <property type="entry name" value="E_motif"/>
    <property type="match status" value="1"/>
</dbReference>
<feature type="repeat" description="PPR" evidence="2">
    <location>
        <begin position="303"/>
        <end position="337"/>
    </location>
</feature>